<gene>
    <name evidence="2" type="ORF">I568_00255</name>
</gene>
<name>S0KC60_9ENTE</name>
<evidence type="ECO:0000259" key="1">
    <source>
        <dbReference type="Pfam" id="PF13930"/>
    </source>
</evidence>
<evidence type="ECO:0000313" key="3">
    <source>
        <dbReference type="Proteomes" id="UP000014113"/>
    </source>
</evidence>
<sequence length="244" mass="27951">MKKKYSLLSIVIVVILAIASTYLKNQDQLANQSSTQQQTKITQQISKNMDSITQLADFDGKNIVITINNNQPTFSATDLSLAKGSWQQFSDLDAKNRVGQADAMLGYDLMPKQKREDISHVYPTGWRQKKMSNGEFLYNRSHLIAHQLTGENANWKNLFTGTEMMNQEYMTQYEQPVANYIKQTKHHVRYQVKPIFVGDELVCRGVQMQAKSIEDDQISYNVFIYNVEEGYRINYLTGQAAKAN</sequence>
<dbReference type="RefSeq" id="WP_016183112.1">
    <property type="nucleotide sequence ID" value="NZ_JXKI01000016.1"/>
</dbReference>
<dbReference type="Gene3D" id="3.40.570.10">
    <property type="entry name" value="Extracellular Endonuclease, subunit A"/>
    <property type="match status" value="1"/>
</dbReference>
<dbReference type="Pfam" id="PF13930">
    <property type="entry name" value="Endonuclea_NS_2"/>
    <property type="match status" value="1"/>
</dbReference>
<feature type="domain" description="Type VII secretion system protein EssD-like" evidence="1">
    <location>
        <begin position="82"/>
        <end position="212"/>
    </location>
</feature>
<dbReference type="OrthoDB" id="9783680at2"/>
<comment type="caution">
    <text evidence="2">The sequence shown here is derived from an EMBL/GenBank/DDBJ whole genome shotgun (WGS) entry which is preliminary data.</text>
</comment>
<proteinExistence type="predicted"/>
<dbReference type="EMBL" id="ASWJ01000002">
    <property type="protein sequence ID" value="EOW87590.1"/>
    <property type="molecule type" value="Genomic_DNA"/>
</dbReference>
<accession>S0KC60</accession>
<organism evidence="2 3">
    <name type="scientific">Enterococcus columbae DSM 7374 = ATCC 51263</name>
    <dbReference type="NCBI Taxonomy" id="1121865"/>
    <lineage>
        <taxon>Bacteria</taxon>
        <taxon>Bacillati</taxon>
        <taxon>Bacillota</taxon>
        <taxon>Bacilli</taxon>
        <taxon>Lactobacillales</taxon>
        <taxon>Enterococcaceae</taxon>
        <taxon>Enterococcus</taxon>
    </lineage>
</organism>
<dbReference type="eggNOG" id="COG2169">
    <property type="taxonomic scope" value="Bacteria"/>
</dbReference>
<dbReference type="AlphaFoldDB" id="S0KC60"/>
<protein>
    <recommendedName>
        <fullName evidence="1">Type VII secretion system protein EssD-like domain-containing protein</fullName>
    </recommendedName>
</protein>
<dbReference type="STRING" id="1121865.OMW_00952"/>
<evidence type="ECO:0000313" key="2">
    <source>
        <dbReference type="EMBL" id="EOW87590.1"/>
    </source>
</evidence>
<dbReference type="InterPro" id="IPR044927">
    <property type="entry name" value="Endonuclea_NS_2"/>
</dbReference>
<reference evidence="2 3" key="1">
    <citation type="submission" date="2013-03" db="EMBL/GenBank/DDBJ databases">
        <title>The Genome Sequence of Enterococcus columbae ATCC_51263 (PacBio/Illumina hybrid assembly).</title>
        <authorList>
            <consortium name="The Broad Institute Genomics Platform"/>
            <consortium name="The Broad Institute Genome Sequencing Center for Infectious Disease"/>
            <person name="Earl A."/>
            <person name="Russ C."/>
            <person name="Gilmore M."/>
            <person name="Surin D."/>
            <person name="Walker B."/>
            <person name="Young S."/>
            <person name="Zeng Q."/>
            <person name="Gargeya S."/>
            <person name="Fitzgerald M."/>
            <person name="Haas B."/>
            <person name="Abouelleil A."/>
            <person name="Allen A.W."/>
            <person name="Alvarado L."/>
            <person name="Arachchi H.M."/>
            <person name="Berlin A.M."/>
            <person name="Chapman S.B."/>
            <person name="Gainer-Dewar J."/>
            <person name="Goldberg J."/>
            <person name="Griggs A."/>
            <person name="Gujja S."/>
            <person name="Hansen M."/>
            <person name="Howarth C."/>
            <person name="Imamovic A."/>
            <person name="Ireland A."/>
            <person name="Larimer J."/>
            <person name="McCowan C."/>
            <person name="Murphy C."/>
            <person name="Pearson M."/>
            <person name="Poon T.W."/>
            <person name="Priest M."/>
            <person name="Roberts A."/>
            <person name="Saif S."/>
            <person name="Shea T."/>
            <person name="Sisk P."/>
            <person name="Sykes S."/>
            <person name="Wortman J."/>
            <person name="Nusbaum C."/>
            <person name="Birren B."/>
        </authorList>
    </citation>
    <scope>NUCLEOTIDE SEQUENCE [LARGE SCALE GENOMIC DNA]</scope>
    <source>
        <strain evidence="2 3">ATCC 51263</strain>
    </source>
</reference>
<keyword evidence="3" id="KW-1185">Reference proteome</keyword>
<dbReference type="PATRIC" id="fig|1121865.3.peg.940"/>
<dbReference type="InterPro" id="IPR044929">
    <property type="entry name" value="DNA/RNA_non-sp_Endonuclease_sf"/>
</dbReference>
<dbReference type="Proteomes" id="UP000014113">
    <property type="component" value="Unassembled WGS sequence"/>
</dbReference>